<comment type="caution">
    <text evidence="2">The sequence shown here is derived from an EMBL/GenBank/DDBJ whole genome shotgun (WGS) entry which is preliminary data.</text>
</comment>
<keyword evidence="1" id="KW-0472">Membrane</keyword>
<sequence length="133" mass="15010">MVQKPHVIRTKATLRKEIAEMDSGSCVVSLNSLLLHVLCNLFFPSSLYYIPQLFENMSNLEAFKKINRPQAIHSYLMISVRSVRGGLTPTLASNIYVRPQGSLGYLYGCTQALIVSILILQTNFFSMFVIYTN</sequence>
<feature type="transmembrane region" description="Helical" evidence="1">
    <location>
        <begin position="105"/>
        <end position="131"/>
    </location>
</feature>
<dbReference type="EMBL" id="JBBWWR010000013">
    <property type="protein sequence ID" value="KAK8955599.1"/>
    <property type="molecule type" value="Genomic_DNA"/>
</dbReference>
<keyword evidence="1" id="KW-1133">Transmembrane helix</keyword>
<name>A0ABR2LZG9_9ASPA</name>
<keyword evidence="1" id="KW-0812">Transmembrane</keyword>
<evidence type="ECO:0000256" key="1">
    <source>
        <dbReference type="SAM" id="Phobius"/>
    </source>
</evidence>
<accession>A0ABR2LZG9</accession>
<evidence type="ECO:0000313" key="3">
    <source>
        <dbReference type="Proteomes" id="UP001412067"/>
    </source>
</evidence>
<reference evidence="2 3" key="1">
    <citation type="journal article" date="2022" name="Nat. Plants">
        <title>Genomes of leafy and leafless Platanthera orchids illuminate the evolution of mycoheterotrophy.</title>
        <authorList>
            <person name="Li M.H."/>
            <person name="Liu K.W."/>
            <person name="Li Z."/>
            <person name="Lu H.C."/>
            <person name="Ye Q.L."/>
            <person name="Zhang D."/>
            <person name="Wang J.Y."/>
            <person name="Li Y.F."/>
            <person name="Zhong Z.M."/>
            <person name="Liu X."/>
            <person name="Yu X."/>
            <person name="Liu D.K."/>
            <person name="Tu X.D."/>
            <person name="Liu B."/>
            <person name="Hao Y."/>
            <person name="Liao X.Y."/>
            <person name="Jiang Y.T."/>
            <person name="Sun W.H."/>
            <person name="Chen J."/>
            <person name="Chen Y.Q."/>
            <person name="Ai Y."/>
            <person name="Zhai J.W."/>
            <person name="Wu S.S."/>
            <person name="Zhou Z."/>
            <person name="Hsiao Y.Y."/>
            <person name="Wu W.L."/>
            <person name="Chen Y.Y."/>
            <person name="Lin Y.F."/>
            <person name="Hsu J.L."/>
            <person name="Li C.Y."/>
            <person name="Wang Z.W."/>
            <person name="Zhao X."/>
            <person name="Zhong W.Y."/>
            <person name="Ma X.K."/>
            <person name="Ma L."/>
            <person name="Huang J."/>
            <person name="Chen G.Z."/>
            <person name="Huang M.Z."/>
            <person name="Huang L."/>
            <person name="Peng D.H."/>
            <person name="Luo Y.B."/>
            <person name="Zou S.Q."/>
            <person name="Chen S.P."/>
            <person name="Lan S."/>
            <person name="Tsai W.C."/>
            <person name="Van de Peer Y."/>
            <person name="Liu Z.J."/>
        </authorList>
    </citation>
    <scope>NUCLEOTIDE SEQUENCE [LARGE SCALE GENOMIC DNA]</scope>
    <source>
        <strain evidence="2">Lor288</strain>
    </source>
</reference>
<proteinExistence type="predicted"/>
<protein>
    <submittedName>
        <fullName evidence="2">Uncharacterized protein</fullName>
    </submittedName>
</protein>
<keyword evidence="3" id="KW-1185">Reference proteome</keyword>
<dbReference type="Proteomes" id="UP001412067">
    <property type="component" value="Unassembled WGS sequence"/>
</dbReference>
<organism evidence="2 3">
    <name type="scientific">Platanthera guangdongensis</name>
    <dbReference type="NCBI Taxonomy" id="2320717"/>
    <lineage>
        <taxon>Eukaryota</taxon>
        <taxon>Viridiplantae</taxon>
        <taxon>Streptophyta</taxon>
        <taxon>Embryophyta</taxon>
        <taxon>Tracheophyta</taxon>
        <taxon>Spermatophyta</taxon>
        <taxon>Magnoliopsida</taxon>
        <taxon>Liliopsida</taxon>
        <taxon>Asparagales</taxon>
        <taxon>Orchidaceae</taxon>
        <taxon>Orchidoideae</taxon>
        <taxon>Orchideae</taxon>
        <taxon>Orchidinae</taxon>
        <taxon>Platanthera</taxon>
    </lineage>
</organism>
<evidence type="ECO:0000313" key="2">
    <source>
        <dbReference type="EMBL" id="KAK8955599.1"/>
    </source>
</evidence>
<gene>
    <name evidence="2" type="ORF">KSP40_PGU006000</name>
</gene>